<dbReference type="GO" id="GO:0016301">
    <property type="term" value="F:kinase activity"/>
    <property type="evidence" value="ECO:0007669"/>
    <property type="project" value="UniProtKB-KW"/>
</dbReference>
<dbReference type="GO" id="GO:0000160">
    <property type="term" value="P:phosphorelay signal transduction system"/>
    <property type="evidence" value="ECO:0007669"/>
    <property type="project" value="InterPro"/>
</dbReference>
<sequence>MSLPTSPAVTNGSTPQVLIVEDDAATRRLYKFMLANGGYPVLEAEDGVAALEQLAKNHCDLVITDMNMPRMDGMELIQAIRRDYNDVYVILITAFGTPDTEKQARRIGANDYLAKPFDFEELERRVRLFFESRARPA</sequence>
<keyword evidence="4" id="KW-0418">Kinase</keyword>
<dbReference type="SMART" id="SM00448">
    <property type="entry name" value="REC"/>
    <property type="match status" value="1"/>
</dbReference>
<evidence type="ECO:0000256" key="2">
    <source>
        <dbReference type="PROSITE-ProRule" id="PRU00169"/>
    </source>
</evidence>
<dbReference type="Proteomes" id="UP000050509">
    <property type="component" value="Unassembled WGS sequence"/>
</dbReference>
<dbReference type="InterPro" id="IPR011006">
    <property type="entry name" value="CheY-like_superfamily"/>
</dbReference>
<dbReference type="InterPro" id="IPR050595">
    <property type="entry name" value="Bact_response_regulator"/>
</dbReference>
<organism evidence="4 5">
    <name type="scientific">Kouleothrix aurantiaca</name>
    <dbReference type="NCBI Taxonomy" id="186479"/>
    <lineage>
        <taxon>Bacteria</taxon>
        <taxon>Bacillati</taxon>
        <taxon>Chloroflexota</taxon>
        <taxon>Chloroflexia</taxon>
        <taxon>Chloroflexales</taxon>
        <taxon>Roseiflexineae</taxon>
        <taxon>Roseiflexaceae</taxon>
        <taxon>Kouleothrix</taxon>
    </lineage>
</organism>
<dbReference type="CDD" id="cd00156">
    <property type="entry name" value="REC"/>
    <property type="match status" value="1"/>
</dbReference>
<feature type="modified residue" description="4-aspartylphosphate" evidence="2">
    <location>
        <position position="65"/>
    </location>
</feature>
<dbReference type="SUPFAM" id="SSF52172">
    <property type="entry name" value="CheY-like"/>
    <property type="match status" value="1"/>
</dbReference>
<feature type="domain" description="Response regulatory" evidence="3">
    <location>
        <begin position="16"/>
        <end position="130"/>
    </location>
</feature>
<comment type="caution">
    <text evidence="4">The sequence shown here is derived from an EMBL/GenBank/DDBJ whole genome shotgun (WGS) entry which is preliminary data.</text>
</comment>
<evidence type="ECO:0000259" key="3">
    <source>
        <dbReference type="PROSITE" id="PS50110"/>
    </source>
</evidence>
<evidence type="ECO:0000313" key="4">
    <source>
        <dbReference type="EMBL" id="KPV53752.1"/>
    </source>
</evidence>
<dbReference type="PANTHER" id="PTHR44591:SF3">
    <property type="entry name" value="RESPONSE REGULATORY DOMAIN-CONTAINING PROTEIN"/>
    <property type="match status" value="1"/>
</dbReference>
<evidence type="ECO:0000313" key="5">
    <source>
        <dbReference type="Proteomes" id="UP000050509"/>
    </source>
</evidence>
<dbReference type="PATRIC" id="fig|186479.3.peg.3132"/>
<keyword evidence="4" id="KW-0808">Transferase</keyword>
<dbReference type="EMBL" id="LJCR01000184">
    <property type="protein sequence ID" value="KPV53752.1"/>
    <property type="molecule type" value="Genomic_DNA"/>
</dbReference>
<keyword evidence="5" id="KW-1185">Reference proteome</keyword>
<keyword evidence="1 2" id="KW-0597">Phosphoprotein</keyword>
<dbReference type="PROSITE" id="PS50110">
    <property type="entry name" value="RESPONSE_REGULATORY"/>
    <property type="match status" value="1"/>
</dbReference>
<dbReference type="Pfam" id="PF00072">
    <property type="entry name" value="Response_reg"/>
    <property type="match status" value="1"/>
</dbReference>
<evidence type="ECO:0000256" key="1">
    <source>
        <dbReference type="ARBA" id="ARBA00022553"/>
    </source>
</evidence>
<dbReference type="AlphaFoldDB" id="A0A0P9D3U0"/>
<dbReference type="PANTHER" id="PTHR44591">
    <property type="entry name" value="STRESS RESPONSE REGULATOR PROTEIN 1"/>
    <property type="match status" value="1"/>
</dbReference>
<protein>
    <submittedName>
        <fullName evidence="4">Histidine kinase</fullName>
    </submittedName>
</protein>
<gene>
    <name evidence="4" type="ORF">SE17_07750</name>
</gene>
<accession>A0A0P9D3U0</accession>
<reference evidence="4 5" key="1">
    <citation type="submission" date="2015-09" db="EMBL/GenBank/DDBJ databases">
        <title>Draft genome sequence of Kouleothrix aurantiaca JCM 19913.</title>
        <authorList>
            <person name="Hemp J."/>
        </authorList>
    </citation>
    <scope>NUCLEOTIDE SEQUENCE [LARGE SCALE GENOMIC DNA]</scope>
    <source>
        <strain evidence="4 5">COM-B</strain>
    </source>
</reference>
<proteinExistence type="predicted"/>
<name>A0A0P9D3U0_9CHLR</name>
<dbReference type="InterPro" id="IPR001789">
    <property type="entry name" value="Sig_transdc_resp-reg_receiver"/>
</dbReference>
<dbReference type="Gene3D" id="3.40.50.2300">
    <property type="match status" value="1"/>
</dbReference>